<protein>
    <recommendedName>
        <fullName evidence="4">SIMPL domain-containing protein</fullName>
    </recommendedName>
</protein>
<dbReference type="PANTHER" id="PTHR34387:SF2">
    <property type="entry name" value="SLR1258 PROTEIN"/>
    <property type="match status" value="1"/>
</dbReference>
<gene>
    <name evidence="2" type="ORF">HNR45_000348</name>
</gene>
<feature type="signal peptide" evidence="1">
    <location>
        <begin position="1"/>
        <end position="25"/>
    </location>
</feature>
<comment type="caution">
    <text evidence="2">The sequence shown here is derived from an EMBL/GenBank/DDBJ whole genome shotgun (WGS) entry which is preliminary data.</text>
</comment>
<keyword evidence="1" id="KW-0732">Signal</keyword>
<dbReference type="GeneID" id="93485638"/>
<name>A0A841R0K2_9FIRM</name>
<evidence type="ECO:0008006" key="4">
    <source>
        <dbReference type="Google" id="ProtNLM"/>
    </source>
</evidence>
<evidence type="ECO:0000256" key="1">
    <source>
        <dbReference type="SAM" id="SignalP"/>
    </source>
</evidence>
<dbReference type="Gene3D" id="3.30.110.170">
    <property type="entry name" value="Protein of unknown function (DUF541), domain 1"/>
    <property type="match status" value="1"/>
</dbReference>
<keyword evidence="3" id="KW-1185">Reference proteome</keyword>
<dbReference type="EMBL" id="JACHHI010000001">
    <property type="protein sequence ID" value="MBB6477326.1"/>
    <property type="molecule type" value="Genomic_DNA"/>
</dbReference>
<dbReference type="Proteomes" id="UP000591941">
    <property type="component" value="Unassembled WGS sequence"/>
</dbReference>
<accession>A0A841R0K2</accession>
<organism evidence="2 3">
    <name type="scientific">Negativicoccus succinicivorans</name>
    <dbReference type="NCBI Taxonomy" id="620903"/>
    <lineage>
        <taxon>Bacteria</taxon>
        <taxon>Bacillati</taxon>
        <taxon>Bacillota</taxon>
        <taxon>Negativicutes</taxon>
        <taxon>Veillonellales</taxon>
        <taxon>Veillonellaceae</taxon>
        <taxon>Negativicoccus</taxon>
    </lineage>
</organism>
<feature type="chain" id="PRO_5032737066" description="SIMPL domain-containing protein" evidence="1">
    <location>
        <begin position="26"/>
        <end position="241"/>
    </location>
</feature>
<dbReference type="Pfam" id="PF04402">
    <property type="entry name" value="SIMPL"/>
    <property type="match status" value="1"/>
</dbReference>
<reference evidence="2 3" key="1">
    <citation type="submission" date="2020-08" db="EMBL/GenBank/DDBJ databases">
        <title>Genomic Encyclopedia of Type Strains, Phase IV (KMG-IV): sequencing the most valuable type-strain genomes for metagenomic binning, comparative biology and taxonomic classification.</title>
        <authorList>
            <person name="Goeker M."/>
        </authorList>
    </citation>
    <scope>NUCLEOTIDE SEQUENCE [LARGE SCALE GENOMIC DNA]</scope>
    <source>
        <strain evidence="2 3">DSM 21255</strain>
    </source>
</reference>
<proteinExistence type="predicted"/>
<evidence type="ECO:0000313" key="3">
    <source>
        <dbReference type="Proteomes" id="UP000591941"/>
    </source>
</evidence>
<sequence length="241" mass="25988">MLRKWILAGLLATGLTATGMYGVQAAVMDATAPQRTVSVEGQAQRELVPNKAQMRFGIEGQGADAKVAKEAYDQRMQSVVAALKAAGVKDKDLKTANFLITPVYTYPKDGTAPKIEAYRVTNEIVFETKDTALLSRVLDSVVNAGANTVSDVQFVVDQPQQLKDELLAEAIDNGRRTAQVIARAGHARLGRLMNASVAPTNEYWAAPMMARASFDSAPSTPLFPGSQKVSMRVSLVFELVD</sequence>
<dbReference type="AlphaFoldDB" id="A0A841R0K2"/>
<dbReference type="OrthoDB" id="9785192at2"/>
<dbReference type="InterPro" id="IPR007497">
    <property type="entry name" value="SIMPL/DUF541"/>
</dbReference>
<dbReference type="InterPro" id="IPR052022">
    <property type="entry name" value="26kDa_periplasmic_antigen"/>
</dbReference>
<dbReference type="PANTHER" id="PTHR34387">
    <property type="entry name" value="SLR1258 PROTEIN"/>
    <property type="match status" value="1"/>
</dbReference>
<evidence type="ECO:0000313" key="2">
    <source>
        <dbReference type="EMBL" id="MBB6477326.1"/>
    </source>
</evidence>
<dbReference type="GO" id="GO:0006974">
    <property type="term" value="P:DNA damage response"/>
    <property type="evidence" value="ECO:0007669"/>
    <property type="project" value="TreeGrafter"/>
</dbReference>
<dbReference type="Gene3D" id="3.30.70.2970">
    <property type="entry name" value="Protein of unknown function (DUF541), domain 2"/>
    <property type="match status" value="1"/>
</dbReference>
<dbReference type="RefSeq" id="WP_159821765.1">
    <property type="nucleotide sequence ID" value="NZ_CABWNB010000001.1"/>
</dbReference>